<feature type="chain" id="PRO_5011525125" description="Tissue inhibitor of metalloproteinase" evidence="1">
    <location>
        <begin position="25"/>
        <end position="145"/>
    </location>
</feature>
<name>A0A1H6L5T3_9GAMM</name>
<dbReference type="SUPFAM" id="SSF50242">
    <property type="entry name" value="TIMP-like"/>
    <property type="match status" value="1"/>
</dbReference>
<keyword evidence="3" id="KW-1185">Reference proteome</keyword>
<dbReference type="Gene3D" id="2.40.50.120">
    <property type="match status" value="1"/>
</dbReference>
<feature type="signal peptide" evidence="1">
    <location>
        <begin position="1"/>
        <end position="24"/>
    </location>
</feature>
<dbReference type="STRING" id="173990.SAMN05660691_01621"/>
<evidence type="ECO:0000256" key="1">
    <source>
        <dbReference type="SAM" id="SignalP"/>
    </source>
</evidence>
<dbReference type="InterPro" id="IPR008993">
    <property type="entry name" value="TIMP-like_OB-fold"/>
</dbReference>
<dbReference type="EMBL" id="FNXF01000004">
    <property type="protein sequence ID" value="SEH81256.1"/>
    <property type="molecule type" value="Genomic_DNA"/>
</dbReference>
<dbReference type="Proteomes" id="UP000199371">
    <property type="component" value="Unassembled WGS sequence"/>
</dbReference>
<keyword evidence="1" id="KW-0732">Signal</keyword>
<dbReference type="RefSeq" id="WP_092792104.1">
    <property type="nucleotide sequence ID" value="NZ_FNXF01000004.1"/>
</dbReference>
<dbReference type="AlphaFoldDB" id="A0A1H6L5T3"/>
<evidence type="ECO:0008006" key="4">
    <source>
        <dbReference type="Google" id="ProtNLM"/>
    </source>
</evidence>
<reference evidence="3" key="1">
    <citation type="submission" date="2016-10" db="EMBL/GenBank/DDBJ databases">
        <authorList>
            <person name="Varghese N."/>
            <person name="Submissions S."/>
        </authorList>
    </citation>
    <scope>NUCLEOTIDE SEQUENCE [LARGE SCALE GENOMIC DNA]</scope>
    <source>
        <strain evidence="3">DSM 17616</strain>
    </source>
</reference>
<gene>
    <name evidence="2" type="ORF">SAMN05660691_01621</name>
</gene>
<protein>
    <recommendedName>
        <fullName evidence="4">Tissue inhibitor of metalloproteinase</fullName>
    </recommendedName>
</protein>
<evidence type="ECO:0000313" key="3">
    <source>
        <dbReference type="Proteomes" id="UP000199371"/>
    </source>
</evidence>
<accession>A0A1H6L5T3</accession>
<organism evidence="2 3">
    <name type="scientific">Rheinheimera pacifica</name>
    <dbReference type="NCBI Taxonomy" id="173990"/>
    <lineage>
        <taxon>Bacteria</taxon>
        <taxon>Pseudomonadati</taxon>
        <taxon>Pseudomonadota</taxon>
        <taxon>Gammaproteobacteria</taxon>
        <taxon>Chromatiales</taxon>
        <taxon>Chromatiaceae</taxon>
        <taxon>Rheinheimera</taxon>
    </lineage>
</organism>
<proteinExistence type="predicted"/>
<evidence type="ECO:0000313" key="2">
    <source>
        <dbReference type="EMBL" id="SEH81256.1"/>
    </source>
</evidence>
<sequence length="145" mass="16578">MKYFLRTLLVFGFILSLFFSRANACSCSEITALDMLNFEFNKYIFIGIVTSAKLMKHEGAYSYVVADVEVEERFKGLTDERKFNVSTNLSESSCGGTISVGARYIFVTDARGFFTFCKSMSIEPRNIDEKTRVYIKDFRDLANLK</sequence>